<evidence type="ECO:0000313" key="5">
    <source>
        <dbReference type="EMBL" id="THH36142.1"/>
    </source>
</evidence>
<dbReference type="AlphaFoldDB" id="A0A4S4NA35"/>
<evidence type="ECO:0000256" key="1">
    <source>
        <dbReference type="ARBA" id="ARBA00004418"/>
    </source>
</evidence>
<reference evidence="5 6" key="1">
    <citation type="submission" date="2019-04" db="EMBL/GenBank/DDBJ databases">
        <title>Shimia ponticola sp. nov., isolated from seawater.</title>
        <authorList>
            <person name="Kim Y.-O."/>
            <person name="Yoon J.-H."/>
        </authorList>
    </citation>
    <scope>NUCLEOTIDE SEQUENCE [LARGE SCALE GENOMIC DNA]</scope>
    <source>
        <strain evidence="5 6">MYP11</strain>
    </source>
</reference>
<proteinExistence type="predicted"/>
<dbReference type="InterPro" id="IPR038404">
    <property type="entry name" value="TRAP_DctP_sf"/>
</dbReference>
<comment type="subcellular location">
    <subcellularLocation>
        <location evidence="1">Periplasm</location>
    </subcellularLocation>
</comment>
<name>A0A4S4NA35_9RHOB</name>
<dbReference type="Pfam" id="PF03480">
    <property type="entry name" value="DctP"/>
    <property type="match status" value="1"/>
</dbReference>
<gene>
    <name evidence="5" type="ORF">E4Z66_13905</name>
</gene>
<comment type="caution">
    <text evidence="5">The sequence shown here is derived from an EMBL/GenBank/DDBJ whole genome shotgun (WGS) entry which is preliminary data.</text>
</comment>
<dbReference type="PANTHER" id="PTHR33376:SF4">
    <property type="entry name" value="SIALIC ACID-BINDING PERIPLASMIC PROTEIN SIAP"/>
    <property type="match status" value="1"/>
</dbReference>
<evidence type="ECO:0000256" key="3">
    <source>
        <dbReference type="ARBA" id="ARBA00022764"/>
    </source>
</evidence>
<dbReference type="OrthoDB" id="8673861at2"/>
<dbReference type="CDD" id="cd13603">
    <property type="entry name" value="PBP2_TRAP_Siap_TeaA_like"/>
    <property type="match status" value="1"/>
</dbReference>
<feature type="chain" id="PRO_5020602672" evidence="4">
    <location>
        <begin position="21"/>
        <end position="326"/>
    </location>
</feature>
<dbReference type="Proteomes" id="UP000306602">
    <property type="component" value="Unassembled WGS sequence"/>
</dbReference>
<protein>
    <submittedName>
        <fullName evidence="5">TRAP transporter substrate-binding protein</fullName>
    </submittedName>
</protein>
<dbReference type="NCBIfam" id="NF037995">
    <property type="entry name" value="TRAP_S1"/>
    <property type="match status" value="1"/>
</dbReference>
<keyword evidence="2 4" id="KW-0732">Signal</keyword>
<dbReference type="RefSeq" id="WP_136463612.1">
    <property type="nucleotide sequence ID" value="NZ_SRKY01000003.1"/>
</dbReference>
<dbReference type="PANTHER" id="PTHR33376">
    <property type="match status" value="1"/>
</dbReference>
<sequence>MKKTLITMAAALLTAAPALAEEIKISVGCPPVDACADWVYAEDLATSLRDAGLEATVFTGGALGKDPEVVDQLSQGLLQFGLTNFVMIKEVDETVLGFVAPYMFDDMDHFFRATQDTESELMNGIRASMEAQGIRIAALTGLGGTMGVFNSAKPVTSVADLDGVRLRAIDASQIELFQQWGVQGVVVDMPEFAGAVQQGIVDGYFNPPVVALIFRHTEFLTHYTDLGAGTPFRSALMSADWYAGLDDATQKIVDAAVAKANANNRVWTAKAAENEIAGLKKSGVTVSSLDDAALEDFKTRSEAAWDVLMPPEAVDAFRALAEATRQ</sequence>
<dbReference type="EMBL" id="SRKY01000003">
    <property type="protein sequence ID" value="THH36142.1"/>
    <property type="molecule type" value="Genomic_DNA"/>
</dbReference>
<keyword evidence="3" id="KW-0574">Periplasm</keyword>
<dbReference type="Gene3D" id="3.40.190.170">
    <property type="entry name" value="Bacterial extracellular solute-binding protein, family 7"/>
    <property type="match status" value="1"/>
</dbReference>
<dbReference type="GO" id="GO:0055085">
    <property type="term" value="P:transmembrane transport"/>
    <property type="evidence" value="ECO:0007669"/>
    <property type="project" value="InterPro"/>
</dbReference>
<dbReference type="InterPro" id="IPR018389">
    <property type="entry name" value="DctP_fam"/>
</dbReference>
<evidence type="ECO:0000256" key="2">
    <source>
        <dbReference type="ARBA" id="ARBA00022729"/>
    </source>
</evidence>
<accession>A0A4S4NA35</accession>
<dbReference type="GO" id="GO:0042597">
    <property type="term" value="C:periplasmic space"/>
    <property type="evidence" value="ECO:0007669"/>
    <property type="project" value="UniProtKB-SubCell"/>
</dbReference>
<feature type="signal peptide" evidence="4">
    <location>
        <begin position="1"/>
        <end position="20"/>
    </location>
</feature>
<organism evidence="5 6">
    <name type="scientific">Aliishimia ponticola</name>
    <dbReference type="NCBI Taxonomy" id="2499833"/>
    <lineage>
        <taxon>Bacteria</taxon>
        <taxon>Pseudomonadati</taxon>
        <taxon>Pseudomonadota</taxon>
        <taxon>Alphaproteobacteria</taxon>
        <taxon>Rhodobacterales</taxon>
        <taxon>Paracoccaceae</taxon>
        <taxon>Aliishimia</taxon>
    </lineage>
</organism>
<evidence type="ECO:0000313" key="6">
    <source>
        <dbReference type="Proteomes" id="UP000306602"/>
    </source>
</evidence>
<keyword evidence="6" id="KW-1185">Reference proteome</keyword>
<evidence type="ECO:0000256" key="4">
    <source>
        <dbReference type="SAM" id="SignalP"/>
    </source>
</evidence>